<organism evidence="2 3">
    <name type="scientific">Euplotes crassus</name>
    <dbReference type="NCBI Taxonomy" id="5936"/>
    <lineage>
        <taxon>Eukaryota</taxon>
        <taxon>Sar</taxon>
        <taxon>Alveolata</taxon>
        <taxon>Ciliophora</taxon>
        <taxon>Intramacronucleata</taxon>
        <taxon>Spirotrichea</taxon>
        <taxon>Hypotrichia</taxon>
        <taxon>Euplotida</taxon>
        <taxon>Euplotidae</taxon>
        <taxon>Moneuplotes</taxon>
    </lineage>
</organism>
<name>A0AAD1UJN6_EUPCR</name>
<accession>A0AAD1UJN6</accession>
<gene>
    <name evidence="2" type="ORF">ECRASSUSDP1_LOCUS11311</name>
</gene>
<dbReference type="Proteomes" id="UP001295684">
    <property type="component" value="Unassembled WGS sequence"/>
</dbReference>
<proteinExistence type="predicted"/>
<dbReference type="AlphaFoldDB" id="A0AAD1UJN6"/>
<evidence type="ECO:0000313" key="3">
    <source>
        <dbReference type="Proteomes" id="UP001295684"/>
    </source>
</evidence>
<keyword evidence="1" id="KW-0812">Transmembrane</keyword>
<comment type="caution">
    <text evidence="2">The sequence shown here is derived from an EMBL/GenBank/DDBJ whole genome shotgun (WGS) entry which is preliminary data.</text>
</comment>
<keyword evidence="3" id="KW-1185">Reference proteome</keyword>
<keyword evidence="1" id="KW-0472">Membrane</keyword>
<protein>
    <submittedName>
        <fullName evidence="2">Uncharacterized protein</fullName>
    </submittedName>
</protein>
<feature type="transmembrane region" description="Helical" evidence="1">
    <location>
        <begin position="80"/>
        <end position="101"/>
    </location>
</feature>
<keyword evidence="1" id="KW-1133">Transmembrane helix</keyword>
<evidence type="ECO:0000313" key="2">
    <source>
        <dbReference type="EMBL" id="CAI2370004.1"/>
    </source>
</evidence>
<evidence type="ECO:0000256" key="1">
    <source>
        <dbReference type="SAM" id="Phobius"/>
    </source>
</evidence>
<feature type="transmembrane region" description="Helical" evidence="1">
    <location>
        <begin position="27"/>
        <end position="49"/>
    </location>
</feature>
<sequence>MDSLSVISPTSLFHSERILCHQRTQEFLSRVLITDIIFLAAIIVSKFSVPVGRSDLILAFTEPNTLSTGATSGQYAGRKFISFLNFFITILVTLEQCITTLSAR</sequence>
<reference evidence="2" key="1">
    <citation type="submission" date="2023-07" db="EMBL/GenBank/DDBJ databases">
        <authorList>
            <consortium name="AG Swart"/>
            <person name="Singh M."/>
            <person name="Singh A."/>
            <person name="Seah K."/>
            <person name="Emmerich C."/>
        </authorList>
    </citation>
    <scope>NUCLEOTIDE SEQUENCE</scope>
    <source>
        <strain evidence="2">DP1</strain>
    </source>
</reference>
<dbReference type="EMBL" id="CAMPGE010011164">
    <property type="protein sequence ID" value="CAI2370004.1"/>
    <property type="molecule type" value="Genomic_DNA"/>
</dbReference>